<evidence type="ECO:0000313" key="2">
    <source>
        <dbReference type="EMBL" id="GAA4948775.1"/>
    </source>
</evidence>
<dbReference type="Gene3D" id="2.60.40.10">
    <property type="entry name" value="Immunoglobulins"/>
    <property type="match status" value="1"/>
</dbReference>
<comment type="caution">
    <text evidence="2">The sequence shown here is derived from an EMBL/GenBank/DDBJ whole genome shotgun (WGS) entry which is preliminary data.</text>
</comment>
<dbReference type="InterPro" id="IPR032179">
    <property type="entry name" value="Cry22Aa_Ig-like"/>
</dbReference>
<dbReference type="EMBL" id="BAABJJ010000034">
    <property type="protein sequence ID" value="GAA4948775.1"/>
    <property type="molecule type" value="Genomic_DNA"/>
</dbReference>
<name>A0ABP9GV84_9FLAO</name>
<dbReference type="Proteomes" id="UP001501302">
    <property type="component" value="Unassembled WGS sequence"/>
</dbReference>
<keyword evidence="3" id="KW-1185">Reference proteome</keyword>
<dbReference type="RefSeq" id="WP_345192187.1">
    <property type="nucleotide sequence ID" value="NZ_BAABJJ010000034.1"/>
</dbReference>
<dbReference type="Pfam" id="PF16403">
    <property type="entry name" value="Bact_surface_Ig-like"/>
    <property type="match status" value="1"/>
</dbReference>
<reference evidence="3" key="1">
    <citation type="journal article" date="2019" name="Int. J. Syst. Evol. Microbiol.">
        <title>The Global Catalogue of Microorganisms (GCM) 10K type strain sequencing project: providing services to taxonomists for standard genome sequencing and annotation.</title>
        <authorList>
            <consortium name="The Broad Institute Genomics Platform"/>
            <consortium name="The Broad Institute Genome Sequencing Center for Infectious Disease"/>
            <person name="Wu L."/>
            <person name="Ma J."/>
        </authorList>
    </citation>
    <scope>NUCLEOTIDE SEQUENCE [LARGE SCALE GENOMIC DNA]</scope>
    <source>
        <strain evidence="3">JCM 18285</strain>
    </source>
</reference>
<gene>
    <name evidence="2" type="ORF">GCM10023314_22580</name>
</gene>
<dbReference type="InterPro" id="IPR013783">
    <property type="entry name" value="Ig-like_fold"/>
</dbReference>
<accession>A0ABP9GV84</accession>
<evidence type="ECO:0000259" key="1">
    <source>
        <dbReference type="Pfam" id="PF16403"/>
    </source>
</evidence>
<sequence length="221" mass="24114">MKKILYNLTLVMLVFFVSCEGESTGDVSRITFFNDIELVGAEIFIVEQGSSYSEPGAIASEAETDVTDQIVISGVVDTSSSGHYLITYNIANKDGFEKSITRHVFVLPTDRSKSEDYVGTYTGDVSNGTFSDATNISHLGDGLYYADDFIGGRYVQGRGLPPIYKITAYFYVSGDGTTYEALLTDSPWGPWGVLNPTLNGTTFTHDLQSGTFQTPVVLIKQ</sequence>
<feature type="domain" description="Pesticidal crystal protein Cry22Aa Ig-like" evidence="1">
    <location>
        <begin position="36"/>
        <end position="106"/>
    </location>
</feature>
<dbReference type="PROSITE" id="PS51257">
    <property type="entry name" value="PROKAR_LIPOPROTEIN"/>
    <property type="match status" value="1"/>
</dbReference>
<proteinExistence type="predicted"/>
<organism evidence="2 3">
    <name type="scientific">Algibacter agarivorans</name>
    <dbReference type="NCBI Taxonomy" id="1109741"/>
    <lineage>
        <taxon>Bacteria</taxon>
        <taxon>Pseudomonadati</taxon>
        <taxon>Bacteroidota</taxon>
        <taxon>Flavobacteriia</taxon>
        <taxon>Flavobacteriales</taxon>
        <taxon>Flavobacteriaceae</taxon>
        <taxon>Algibacter</taxon>
    </lineage>
</organism>
<evidence type="ECO:0000313" key="3">
    <source>
        <dbReference type="Proteomes" id="UP001501302"/>
    </source>
</evidence>
<protein>
    <recommendedName>
        <fullName evidence="1">Pesticidal crystal protein Cry22Aa Ig-like domain-containing protein</fullName>
    </recommendedName>
</protein>